<gene>
    <name evidence="4" type="ORF">BHQ21_14760</name>
</gene>
<evidence type="ECO:0008006" key="6">
    <source>
        <dbReference type="Google" id="ProtNLM"/>
    </source>
</evidence>
<protein>
    <recommendedName>
        <fullName evidence="6">Vegetative cell wall protein</fullName>
    </recommendedName>
</protein>
<proteinExistence type="predicted"/>
<feature type="compositionally biased region" description="Polar residues" evidence="1">
    <location>
        <begin position="193"/>
        <end position="205"/>
    </location>
</feature>
<evidence type="ECO:0000259" key="3">
    <source>
        <dbReference type="Pfam" id="PF18646"/>
    </source>
</evidence>
<dbReference type="InterPro" id="IPR040604">
    <property type="entry name" value="DUF5632"/>
</dbReference>
<name>A0A1E3SSV9_9MYCO</name>
<organism evidence="4 5">
    <name type="scientific">Mycobacterium sherrisii</name>
    <dbReference type="NCBI Taxonomy" id="243061"/>
    <lineage>
        <taxon>Bacteria</taxon>
        <taxon>Bacillati</taxon>
        <taxon>Actinomycetota</taxon>
        <taxon>Actinomycetes</taxon>
        <taxon>Mycobacteriales</taxon>
        <taxon>Mycobacteriaceae</taxon>
        <taxon>Mycobacterium</taxon>
        <taxon>Mycobacterium simiae complex</taxon>
    </lineage>
</organism>
<dbReference type="Pfam" id="PF18646">
    <property type="entry name" value="DUF5632"/>
    <property type="match status" value="1"/>
</dbReference>
<feature type="compositionally biased region" description="Acidic residues" evidence="1">
    <location>
        <begin position="263"/>
        <end position="275"/>
    </location>
</feature>
<feature type="region of interest" description="Disordered" evidence="1">
    <location>
        <begin position="186"/>
        <end position="243"/>
    </location>
</feature>
<reference evidence="5" key="1">
    <citation type="submission" date="2016-09" db="EMBL/GenBank/DDBJ databases">
        <authorList>
            <person name="Greninger A.L."/>
            <person name="Jerome K.R."/>
            <person name="Mcnair B."/>
            <person name="Wallis C."/>
            <person name="Fang F."/>
        </authorList>
    </citation>
    <scope>NUCLEOTIDE SEQUENCE [LARGE SCALE GENOMIC DNA]</scope>
    <source>
        <strain evidence="5">BC1_M4</strain>
    </source>
</reference>
<feature type="domain" description="DUF5631" evidence="2">
    <location>
        <begin position="393"/>
        <end position="486"/>
    </location>
</feature>
<evidence type="ECO:0000313" key="4">
    <source>
        <dbReference type="EMBL" id="ODR05236.1"/>
    </source>
</evidence>
<evidence type="ECO:0000313" key="5">
    <source>
        <dbReference type="Proteomes" id="UP000094224"/>
    </source>
</evidence>
<sequence>MAIFGRMTARQRLRRATRESLSIPAFSSPTDCTPWVIGGLWPAELAMVTDETAPLAEYLEKDLQRIVSSANKQLGMVKRAGLSEQGRKAAEARIVEDARARAVRRVESTMRQLDLMKTQLRARRHSVPVESRAGAADLDKTQIIPVVPPAHRSVPDRALDTTQVIPAATQPEVAEPADDQTEVIGTAQPAPDESTTVEKSVTATSGGDDKHDSAAGRHRAPSLAETKAVSSAAEPPPEPEPVTAVEPVVDVPAEVPAVSEPQPEPEPEADDEPEPQPEAAPAQADNETETERLQRLLAFLVRQEPQLNWAVGDLADGTTLVVTDVAHGWIPPGVELPEGVRLLAPGRRAGRAHALLGAARLAATYTPGDPVGRPGDFGPTPRSGAARELPAVQDLGWELSRLTHWRDGLPRLVHTLAKAASAGTGVVEEEAELLRVHLDTARYQLFSQYPDVDSALLLNCLLLAVTDASVSGDAVSANYHLAWFQKLDEPPASRWTAGS</sequence>
<dbReference type="STRING" id="243061.AWC25_16220"/>
<feature type="domain" description="DUF5632" evidence="3">
    <location>
        <begin position="287"/>
        <end position="367"/>
    </location>
</feature>
<dbReference type="AlphaFoldDB" id="A0A1E3SSV9"/>
<evidence type="ECO:0000259" key="2">
    <source>
        <dbReference type="Pfam" id="PF18645"/>
    </source>
</evidence>
<comment type="caution">
    <text evidence="4">The sequence shown here is derived from an EMBL/GenBank/DDBJ whole genome shotgun (WGS) entry which is preliminary data.</text>
</comment>
<dbReference type="Pfam" id="PF18645">
    <property type="entry name" value="DUF5631"/>
    <property type="match status" value="1"/>
</dbReference>
<accession>A0A1E3SSV9</accession>
<keyword evidence="5" id="KW-1185">Reference proteome</keyword>
<dbReference type="EMBL" id="MIHC01000024">
    <property type="protein sequence ID" value="ODR05236.1"/>
    <property type="molecule type" value="Genomic_DNA"/>
</dbReference>
<evidence type="ECO:0000256" key="1">
    <source>
        <dbReference type="SAM" id="MobiDB-lite"/>
    </source>
</evidence>
<dbReference type="InterPro" id="IPR040833">
    <property type="entry name" value="DUF5631"/>
</dbReference>
<dbReference type="Proteomes" id="UP000094224">
    <property type="component" value="Unassembled WGS sequence"/>
</dbReference>
<feature type="region of interest" description="Disordered" evidence="1">
    <location>
        <begin position="257"/>
        <end position="290"/>
    </location>
</feature>